<name>A0A9Q8WLJ8_9PEZI</name>
<organism evidence="1 2">
    <name type="scientific">Colletotrichum lupini</name>
    <dbReference type="NCBI Taxonomy" id="145971"/>
    <lineage>
        <taxon>Eukaryota</taxon>
        <taxon>Fungi</taxon>
        <taxon>Dikarya</taxon>
        <taxon>Ascomycota</taxon>
        <taxon>Pezizomycotina</taxon>
        <taxon>Sordariomycetes</taxon>
        <taxon>Hypocreomycetidae</taxon>
        <taxon>Glomerellales</taxon>
        <taxon>Glomerellaceae</taxon>
        <taxon>Colletotrichum</taxon>
        <taxon>Colletotrichum acutatum species complex</taxon>
    </lineage>
</organism>
<evidence type="ECO:0000313" key="2">
    <source>
        <dbReference type="Proteomes" id="UP000830671"/>
    </source>
</evidence>
<keyword evidence="2" id="KW-1185">Reference proteome</keyword>
<reference evidence="1" key="1">
    <citation type="journal article" date="2021" name="Mol. Plant Microbe Interact.">
        <title>Complete Genome Sequence of the Plant-Pathogenic Fungus Colletotrichum lupini.</title>
        <authorList>
            <person name="Baroncelli R."/>
            <person name="Pensec F."/>
            <person name="Da Lio D."/>
            <person name="Boufleur T."/>
            <person name="Vicente I."/>
            <person name="Sarrocco S."/>
            <person name="Picot A."/>
            <person name="Baraldi E."/>
            <person name="Sukno S."/>
            <person name="Thon M."/>
            <person name="Le Floch G."/>
        </authorList>
    </citation>
    <scope>NUCLEOTIDE SEQUENCE</scope>
    <source>
        <strain evidence="1">IMI 504893</strain>
    </source>
</reference>
<sequence length="506" mass="55437">MVRDQDWGSSSGLPVVEGKPAKNDNNFGRFLAGLLLKGGLHLYVPPVRRQAVRGLYPCWRGATYGAALSATQGTKTRCPGLSVVCPPWPRLGEGRRGDGWEGFCGVSANGTLRAQYIVTSRHWSPPTGSTFDQGTWPSSAQARRRAERATLIDFFPSRLLPSKPLAGMPQNAKLYPRDMTDGYPTPLVFNSHQPTYQLPNTINMLHEAEKLSTSKELPILRHSRFRPSFRLPYHERRVKMAVHAVLRTSPFVSTIVPANQLTDEGRCIKGRPFLWLKVKTVRRDIRPHTIYEARLNTNIMAQAQIKNPNFPISGIGMYQSDIIRMHLDISGMYLSEVCGRGGYLAYGVWGEDIANENPSRQPQSILTFSTQKLPAGAVYIPGVTSPGACHDASLALGEGTPSSQHRDVRRLQRLLHESNHISTNRIPYPGEPWNTPLKAHVKFASPATLGSAGQPSLSGAISRPLTSSSLGASSTIPSATTKEAALQSEKASLIEEDSGLANITSF</sequence>
<dbReference type="GeneID" id="73346586"/>
<dbReference type="EMBL" id="CP019478">
    <property type="protein sequence ID" value="UQC87110.1"/>
    <property type="molecule type" value="Genomic_DNA"/>
</dbReference>
<proteinExistence type="predicted"/>
<evidence type="ECO:0000313" key="1">
    <source>
        <dbReference type="EMBL" id="UQC87110.1"/>
    </source>
</evidence>
<dbReference type="Proteomes" id="UP000830671">
    <property type="component" value="Chromosome 6"/>
</dbReference>
<dbReference type="RefSeq" id="XP_049148721.1">
    <property type="nucleotide sequence ID" value="XM_049291576.1"/>
</dbReference>
<dbReference type="AlphaFoldDB" id="A0A9Q8WLJ8"/>
<protein>
    <submittedName>
        <fullName evidence="1">Uncharacterized protein</fullName>
    </submittedName>
</protein>
<dbReference type="KEGG" id="clup:CLUP02_12612"/>
<accession>A0A9Q8WLJ8</accession>
<gene>
    <name evidence="1" type="ORF">CLUP02_12612</name>
</gene>